<dbReference type="AlphaFoldDB" id="A0A840ULN7"/>
<dbReference type="GO" id="GO:0004534">
    <property type="term" value="F:5'-3' RNA exonuclease activity"/>
    <property type="evidence" value="ECO:0007669"/>
    <property type="project" value="TreeGrafter"/>
</dbReference>
<sequence length="284" mass="31905">MKCIDLHVHSTMSDGSFSPKQIVALAKERDLAAITLTDHDTIDGLNIAAQAAQKEHIDFINGMEISVDYEDRKLHIVALGFDPEHSEFKKLYQKIRYNKENKMEKVIDIIQARGVDISLEKVKPFIKAGNLERYAIMRYLVSIKLYDNIQDIWDNYLNPAVDELGLNKNVNMAEVASAITAAGGVTSLAHFHKLIGLKGKSRQEQEDTIAKLHKMGLDGMEKYYTNYSDDDKKFAAAMIEKYNLLSTGGSDFHGGNRVGVELGTGCKNNLQIPYAFYEDIINKN</sequence>
<evidence type="ECO:0000259" key="1">
    <source>
        <dbReference type="SMART" id="SM00481"/>
    </source>
</evidence>
<keyword evidence="3" id="KW-1185">Reference proteome</keyword>
<dbReference type="CDD" id="cd07438">
    <property type="entry name" value="PHP_HisPPase_AMP"/>
    <property type="match status" value="1"/>
</dbReference>
<comment type="caution">
    <text evidence="2">The sequence shown here is derived from an EMBL/GenBank/DDBJ whole genome shotgun (WGS) entry which is preliminary data.</text>
</comment>
<feature type="domain" description="Polymerase/histidinol phosphatase N-terminal" evidence="1">
    <location>
        <begin position="4"/>
        <end position="69"/>
    </location>
</feature>
<dbReference type="SUPFAM" id="SSF89550">
    <property type="entry name" value="PHP domain-like"/>
    <property type="match status" value="1"/>
</dbReference>
<dbReference type="Gene3D" id="1.10.150.650">
    <property type="match status" value="1"/>
</dbReference>
<organism evidence="2 3">
    <name type="scientific">Pectinatus brassicae</name>
    <dbReference type="NCBI Taxonomy" id="862415"/>
    <lineage>
        <taxon>Bacteria</taxon>
        <taxon>Bacillati</taxon>
        <taxon>Bacillota</taxon>
        <taxon>Negativicutes</taxon>
        <taxon>Selenomonadales</taxon>
        <taxon>Selenomonadaceae</taxon>
        <taxon>Pectinatus</taxon>
    </lineage>
</organism>
<dbReference type="InterPro" id="IPR016195">
    <property type="entry name" value="Pol/histidinol_Pase-like"/>
</dbReference>
<dbReference type="InterPro" id="IPR004013">
    <property type="entry name" value="PHP_dom"/>
</dbReference>
<evidence type="ECO:0000313" key="3">
    <source>
        <dbReference type="Proteomes" id="UP000559117"/>
    </source>
</evidence>
<dbReference type="InterPro" id="IPR003141">
    <property type="entry name" value="Pol/His_phosphatase_N"/>
</dbReference>
<dbReference type="RefSeq" id="WP_183859743.1">
    <property type="nucleotide sequence ID" value="NZ_JACHFH010000006.1"/>
</dbReference>
<dbReference type="Gene3D" id="3.20.20.140">
    <property type="entry name" value="Metal-dependent hydrolases"/>
    <property type="match status" value="1"/>
</dbReference>
<dbReference type="Proteomes" id="UP000559117">
    <property type="component" value="Unassembled WGS sequence"/>
</dbReference>
<reference evidence="2 3" key="1">
    <citation type="submission" date="2020-08" db="EMBL/GenBank/DDBJ databases">
        <title>Genomic Encyclopedia of Type Strains, Phase IV (KMG-IV): sequencing the most valuable type-strain genomes for metagenomic binning, comparative biology and taxonomic classification.</title>
        <authorList>
            <person name="Goeker M."/>
        </authorList>
    </citation>
    <scope>NUCLEOTIDE SEQUENCE [LARGE SCALE GENOMIC DNA]</scope>
    <source>
        <strain evidence="2 3">DSM 24661</strain>
    </source>
</reference>
<protein>
    <recommendedName>
        <fullName evidence="1">Polymerase/histidinol phosphatase N-terminal domain-containing protein</fullName>
    </recommendedName>
</protein>
<dbReference type="InterPro" id="IPR052018">
    <property type="entry name" value="PHP_domain"/>
</dbReference>
<dbReference type="PANTHER" id="PTHR42924">
    <property type="entry name" value="EXONUCLEASE"/>
    <property type="match status" value="1"/>
</dbReference>
<dbReference type="PANTHER" id="PTHR42924:SF3">
    <property type="entry name" value="POLYMERASE_HISTIDINOL PHOSPHATASE N-TERMINAL DOMAIN-CONTAINING PROTEIN"/>
    <property type="match status" value="1"/>
</dbReference>
<dbReference type="Pfam" id="PF02811">
    <property type="entry name" value="PHP"/>
    <property type="match status" value="1"/>
</dbReference>
<name>A0A840ULN7_9FIRM</name>
<proteinExistence type="predicted"/>
<accession>A0A840ULN7</accession>
<gene>
    <name evidence="2" type="ORF">HNR32_000735</name>
</gene>
<dbReference type="SMART" id="SM00481">
    <property type="entry name" value="POLIIIAc"/>
    <property type="match status" value="1"/>
</dbReference>
<evidence type="ECO:0000313" key="2">
    <source>
        <dbReference type="EMBL" id="MBB5335608.1"/>
    </source>
</evidence>
<dbReference type="GO" id="GO:0035312">
    <property type="term" value="F:5'-3' DNA exonuclease activity"/>
    <property type="evidence" value="ECO:0007669"/>
    <property type="project" value="TreeGrafter"/>
</dbReference>
<dbReference type="EMBL" id="JACHFH010000006">
    <property type="protein sequence ID" value="MBB5335608.1"/>
    <property type="molecule type" value="Genomic_DNA"/>
</dbReference>